<dbReference type="NCBIfam" id="TIGR02432">
    <property type="entry name" value="lysidine_TilS_N"/>
    <property type="match status" value="1"/>
</dbReference>
<proteinExistence type="inferred from homology"/>
<dbReference type="PANTHER" id="PTHR43033:SF1">
    <property type="entry name" value="TRNA(ILE)-LYSIDINE SYNTHASE-RELATED"/>
    <property type="match status" value="1"/>
</dbReference>
<keyword evidence="6 8" id="KW-0067">ATP-binding</keyword>
<evidence type="ECO:0000256" key="8">
    <source>
        <dbReference type="HAMAP-Rule" id="MF_01161"/>
    </source>
</evidence>
<dbReference type="FunCoup" id="D6TQS2">
    <property type="interactions" value="155"/>
</dbReference>
<feature type="binding site" evidence="8">
    <location>
        <begin position="27"/>
        <end position="32"/>
    </location>
    <ligand>
        <name>ATP</name>
        <dbReference type="ChEBI" id="CHEBI:30616"/>
    </ligand>
</feature>
<sequence>MRDALAAFIDQQRLLPASGGRLVVAVSGGADSLCLLHLLRSLCGSGKRYPTLQLHVAHLNHRLREPVSSQDAAAVAELARTWGLPVTLGEEDIQVLAKRDHLSLEEAAREARYRFLRRVAAGDPIAVAHHQDDQVETLVLHWIRGGGIASMSGLQPRQQDIIRPLLIFTRADTLAYCAQHGLTPLEDASNADLRYQRNRVRHELLPLLEQLNPNICATLLRNSEVMQVDVAWIEVQVDQHWSAVISHEETETIALRRSALLALPLSLQRHLWRRASANLCAGQSPFELRHYTLIEQALSQETGEALTLHLPGQLHFWRQGEQVLLKRVTEQQSLQIVQNNTEVILPVPGEVAVPGTPWLVRAEFVSAEEEAEILESLRTKDVTRTWHKLASNRYSVYIDRIHLDSVLRVRTRRAGDRIRPLGMAHGKKVQDICVDQHIPRQERDHIPLIFSRAQCIWLGGVCIDDRVRLTGETRHLLHLTMQRRYDM</sequence>
<dbReference type="AlphaFoldDB" id="D6TQS2"/>
<comment type="domain">
    <text evidence="8">The N-terminal region contains the highly conserved SGGXDS motif, predicted to be a P-loop motif involved in ATP binding.</text>
</comment>
<dbReference type="CDD" id="cd01992">
    <property type="entry name" value="TilS_N"/>
    <property type="match status" value="1"/>
</dbReference>
<dbReference type="eggNOG" id="COG0037">
    <property type="taxonomic scope" value="Bacteria"/>
</dbReference>
<evidence type="ECO:0000256" key="6">
    <source>
        <dbReference type="ARBA" id="ARBA00022840"/>
    </source>
</evidence>
<comment type="function">
    <text evidence="8">Ligates lysine onto the cytidine present at position 34 of the AUA codon-specific tRNA(Ile) that contains the anticodon CAU, in an ATP-dependent manner. Cytidine is converted to lysidine, thus changing the amino acid specificity of the tRNA from methionine to isoleucine.</text>
</comment>
<keyword evidence="4 8" id="KW-0819">tRNA processing</keyword>
<dbReference type="SUPFAM" id="SSF52402">
    <property type="entry name" value="Adenine nucleotide alpha hydrolases-like"/>
    <property type="match status" value="1"/>
</dbReference>
<dbReference type="InterPro" id="IPR012796">
    <property type="entry name" value="Lysidine-tRNA-synth_C"/>
</dbReference>
<dbReference type="Proteomes" id="UP000004508">
    <property type="component" value="Unassembled WGS sequence"/>
</dbReference>
<comment type="caution">
    <text evidence="10">The sequence shown here is derived from an EMBL/GenBank/DDBJ whole genome shotgun (WGS) entry which is preliminary data.</text>
</comment>
<dbReference type="RefSeq" id="WP_007913143.1">
    <property type="nucleotide sequence ID" value="NZ_ADVG01000002.1"/>
</dbReference>
<comment type="catalytic activity">
    <reaction evidence="7 8">
        <text>cytidine(34) in tRNA(Ile2) + L-lysine + ATP = lysidine(34) in tRNA(Ile2) + AMP + diphosphate + H(+)</text>
        <dbReference type="Rhea" id="RHEA:43744"/>
        <dbReference type="Rhea" id="RHEA-COMP:10625"/>
        <dbReference type="Rhea" id="RHEA-COMP:10670"/>
        <dbReference type="ChEBI" id="CHEBI:15378"/>
        <dbReference type="ChEBI" id="CHEBI:30616"/>
        <dbReference type="ChEBI" id="CHEBI:32551"/>
        <dbReference type="ChEBI" id="CHEBI:33019"/>
        <dbReference type="ChEBI" id="CHEBI:82748"/>
        <dbReference type="ChEBI" id="CHEBI:83665"/>
        <dbReference type="ChEBI" id="CHEBI:456215"/>
        <dbReference type="EC" id="6.3.4.19"/>
    </reaction>
</comment>
<dbReference type="EMBL" id="ADVG01000002">
    <property type="protein sequence ID" value="EFH87739.1"/>
    <property type="molecule type" value="Genomic_DNA"/>
</dbReference>
<dbReference type="InterPro" id="IPR014729">
    <property type="entry name" value="Rossmann-like_a/b/a_fold"/>
</dbReference>
<dbReference type="EC" id="6.3.4.19" evidence="8"/>
<comment type="similarity">
    <text evidence="8">Belongs to the tRNA(Ile)-lysidine synthase family.</text>
</comment>
<dbReference type="InterPro" id="IPR012795">
    <property type="entry name" value="tRNA_Ile_lys_synt_N"/>
</dbReference>
<keyword evidence="11" id="KW-1185">Reference proteome</keyword>
<dbReference type="PANTHER" id="PTHR43033">
    <property type="entry name" value="TRNA(ILE)-LYSIDINE SYNTHASE-RELATED"/>
    <property type="match status" value="1"/>
</dbReference>
<keyword evidence="3 8" id="KW-0436">Ligase</keyword>
<organism evidence="10 11">
    <name type="scientific">Ktedonobacter racemifer DSM 44963</name>
    <dbReference type="NCBI Taxonomy" id="485913"/>
    <lineage>
        <taxon>Bacteria</taxon>
        <taxon>Bacillati</taxon>
        <taxon>Chloroflexota</taxon>
        <taxon>Ktedonobacteria</taxon>
        <taxon>Ktedonobacterales</taxon>
        <taxon>Ktedonobacteraceae</taxon>
        <taxon>Ktedonobacter</taxon>
    </lineage>
</organism>
<evidence type="ECO:0000313" key="11">
    <source>
        <dbReference type="Proteomes" id="UP000004508"/>
    </source>
</evidence>
<dbReference type="GO" id="GO:0006400">
    <property type="term" value="P:tRNA modification"/>
    <property type="evidence" value="ECO:0007669"/>
    <property type="project" value="UniProtKB-UniRule"/>
</dbReference>
<evidence type="ECO:0000256" key="1">
    <source>
        <dbReference type="ARBA" id="ARBA00004496"/>
    </source>
</evidence>
<dbReference type="HAMAP" id="MF_01161">
    <property type="entry name" value="tRNA_Ile_lys_synt"/>
    <property type="match status" value="1"/>
</dbReference>
<dbReference type="STRING" id="485913.Krac_9086"/>
<dbReference type="SMART" id="SM00977">
    <property type="entry name" value="TilS_C"/>
    <property type="match status" value="1"/>
</dbReference>
<dbReference type="Gene3D" id="3.40.50.620">
    <property type="entry name" value="HUPs"/>
    <property type="match status" value="1"/>
</dbReference>
<feature type="domain" description="Lysidine-tRNA(Ile) synthetase C-terminal" evidence="9">
    <location>
        <begin position="407"/>
        <end position="479"/>
    </location>
</feature>
<evidence type="ECO:0000256" key="4">
    <source>
        <dbReference type="ARBA" id="ARBA00022694"/>
    </source>
</evidence>
<dbReference type="SUPFAM" id="SSF56037">
    <property type="entry name" value="PheT/TilS domain"/>
    <property type="match status" value="1"/>
</dbReference>
<dbReference type="InterPro" id="IPR012094">
    <property type="entry name" value="tRNA_Ile_lys_synt"/>
</dbReference>
<dbReference type="InParanoid" id="D6TQS2"/>
<dbReference type="GO" id="GO:0005524">
    <property type="term" value="F:ATP binding"/>
    <property type="evidence" value="ECO:0007669"/>
    <property type="project" value="UniProtKB-UniRule"/>
</dbReference>
<evidence type="ECO:0000259" key="9">
    <source>
        <dbReference type="SMART" id="SM00977"/>
    </source>
</evidence>
<reference evidence="10 11" key="1">
    <citation type="journal article" date="2011" name="Stand. Genomic Sci.">
        <title>Non-contiguous finished genome sequence and contextual data of the filamentous soil bacterium Ktedonobacter racemifer type strain (SOSP1-21).</title>
        <authorList>
            <person name="Chang Y.J."/>
            <person name="Land M."/>
            <person name="Hauser L."/>
            <person name="Chertkov O."/>
            <person name="Del Rio T.G."/>
            <person name="Nolan M."/>
            <person name="Copeland A."/>
            <person name="Tice H."/>
            <person name="Cheng J.F."/>
            <person name="Lucas S."/>
            <person name="Han C."/>
            <person name="Goodwin L."/>
            <person name="Pitluck S."/>
            <person name="Ivanova N."/>
            <person name="Ovchinikova G."/>
            <person name="Pati A."/>
            <person name="Chen A."/>
            <person name="Palaniappan K."/>
            <person name="Mavromatis K."/>
            <person name="Liolios K."/>
            <person name="Brettin T."/>
            <person name="Fiebig A."/>
            <person name="Rohde M."/>
            <person name="Abt B."/>
            <person name="Goker M."/>
            <person name="Detter J.C."/>
            <person name="Woyke T."/>
            <person name="Bristow J."/>
            <person name="Eisen J.A."/>
            <person name="Markowitz V."/>
            <person name="Hugenholtz P."/>
            <person name="Kyrpides N.C."/>
            <person name="Klenk H.P."/>
            <person name="Lapidus A."/>
        </authorList>
    </citation>
    <scope>NUCLEOTIDE SEQUENCE [LARGE SCALE GENOMIC DNA]</scope>
    <source>
        <strain evidence="11">DSM 44963</strain>
    </source>
</reference>
<dbReference type="GO" id="GO:0032267">
    <property type="term" value="F:tRNA(Ile)-lysidine synthase activity"/>
    <property type="evidence" value="ECO:0007669"/>
    <property type="project" value="UniProtKB-EC"/>
</dbReference>
<keyword evidence="2 8" id="KW-0963">Cytoplasm</keyword>
<accession>D6TQS2</accession>
<dbReference type="Pfam" id="PF11734">
    <property type="entry name" value="TilS_C"/>
    <property type="match status" value="1"/>
</dbReference>
<dbReference type="InterPro" id="IPR011063">
    <property type="entry name" value="TilS/TtcA_N"/>
</dbReference>
<evidence type="ECO:0000256" key="3">
    <source>
        <dbReference type="ARBA" id="ARBA00022598"/>
    </source>
</evidence>
<evidence type="ECO:0000256" key="5">
    <source>
        <dbReference type="ARBA" id="ARBA00022741"/>
    </source>
</evidence>
<dbReference type="Gene3D" id="1.20.59.20">
    <property type="match status" value="1"/>
</dbReference>
<keyword evidence="5 8" id="KW-0547">Nucleotide-binding</keyword>
<comment type="subcellular location">
    <subcellularLocation>
        <location evidence="1 8">Cytoplasm</location>
    </subcellularLocation>
</comment>
<dbReference type="SUPFAM" id="SSF82829">
    <property type="entry name" value="MesJ substrate recognition domain-like"/>
    <property type="match status" value="1"/>
</dbReference>
<name>D6TQS2_KTERA</name>
<evidence type="ECO:0000256" key="7">
    <source>
        <dbReference type="ARBA" id="ARBA00048539"/>
    </source>
</evidence>
<dbReference type="Pfam" id="PF01171">
    <property type="entry name" value="ATP_bind_3"/>
    <property type="match status" value="1"/>
</dbReference>
<protein>
    <recommendedName>
        <fullName evidence="8">tRNA(Ile)-lysidine synthase</fullName>
        <ecNumber evidence="8">6.3.4.19</ecNumber>
    </recommendedName>
    <alternativeName>
        <fullName evidence="8">tRNA(Ile)-2-lysyl-cytidine synthase</fullName>
    </alternativeName>
    <alternativeName>
        <fullName evidence="8">tRNA(Ile)-lysidine synthetase</fullName>
    </alternativeName>
</protein>
<evidence type="ECO:0000313" key="10">
    <source>
        <dbReference type="EMBL" id="EFH87739.1"/>
    </source>
</evidence>
<dbReference type="NCBIfam" id="TIGR02433">
    <property type="entry name" value="lysidine_TilS_C"/>
    <property type="match status" value="1"/>
</dbReference>
<evidence type="ECO:0000256" key="2">
    <source>
        <dbReference type="ARBA" id="ARBA00022490"/>
    </source>
</evidence>
<dbReference type="GO" id="GO:0005737">
    <property type="term" value="C:cytoplasm"/>
    <property type="evidence" value="ECO:0007669"/>
    <property type="project" value="UniProtKB-SubCell"/>
</dbReference>
<gene>
    <name evidence="8" type="primary">tilS</name>
    <name evidence="10" type="ORF">Krac_9086</name>
</gene>